<evidence type="ECO:0000313" key="3">
    <source>
        <dbReference type="Proteomes" id="UP000306985"/>
    </source>
</evidence>
<evidence type="ECO:0000313" key="2">
    <source>
        <dbReference type="EMBL" id="TKV60702.1"/>
    </source>
</evidence>
<dbReference type="Proteomes" id="UP000306985">
    <property type="component" value="Unassembled WGS sequence"/>
</dbReference>
<reference evidence="2 3" key="1">
    <citation type="submission" date="2019-05" db="EMBL/GenBank/DDBJ databases">
        <title>Nakamurella sp. N5BH11, whole genome shotgun sequence.</title>
        <authorList>
            <person name="Tuo L."/>
        </authorList>
    </citation>
    <scope>NUCLEOTIDE SEQUENCE [LARGE SCALE GENOMIC DNA]</scope>
    <source>
        <strain evidence="2 3">N5BH11</strain>
    </source>
</reference>
<feature type="compositionally biased region" description="Basic and acidic residues" evidence="1">
    <location>
        <begin position="72"/>
        <end position="93"/>
    </location>
</feature>
<protein>
    <submittedName>
        <fullName evidence="2">Uncharacterized protein</fullName>
    </submittedName>
</protein>
<dbReference type="EMBL" id="SZZH01000001">
    <property type="protein sequence ID" value="TKV60702.1"/>
    <property type="molecule type" value="Genomic_DNA"/>
</dbReference>
<organism evidence="2 3">
    <name type="scientific">Nakamurella flava</name>
    <dbReference type="NCBI Taxonomy" id="2576308"/>
    <lineage>
        <taxon>Bacteria</taxon>
        <taxon>Bacillati</taxon>
        <taxon>Actinomycetota</taxon>
        <taxon>Actinomycetes</taxon>
        <taxon>Nakamurellales</taxon>
        <taxon>Nakamurellaceae</taxon>
        <taxon>Nakamurella</taxon>
    </lineage>
</organism>
<accession>A0A4U6QKR0</accession>
<sequence>MAGQRRWATYTGQVEQDAAGQLWAVLYRDDDCRPGTELRREPVMSLRAGRRRVEQLVLAAADDDLELAGATDRNRNHCWSTDDRLPSPTDRRQAGAQPLV</sequence>
<dbReference type="RefSeq" id="WP_137448005.1">
    <property type="nucleotide sequence ID" value="NZ_SZZH01000001.1"/>
</dbReference>
<name>A0A4U6QKR0_9ACTN</name>
<proteinExistence type="predicted"/>
<dbReference type="AlphaFoldDB" id="A0A4U6QKR0"/>
<comment type="caution">
    <text evidence="2">The sequence shown here is derived from an EMBL/GenBank/DDBJ whole genome shotgun (WGS) entry which is preliminary data.</text>
</comment>
<keyword evidence="3" id="KW-1185">Reference proteome</keyword>
<evidence type="ECO:0000256" key="1">
    <source>
        <dbReference type="SAM" id="MobiDB-lite"/>
    </source>
</evidence>
<gene>
    <name evidence="2" type="ORF">FDO65_03170</name>
</gene>
<dbReference type="OrthoDB" id="10007270at2"/>
<feature type="region of interest" description="Disordered" evidence="1">
    <location>
        <begin position="70"/>
        <end position="100"/>
    </location>
</feature>